<dbReference type="Gene3D" id="1.25.40.20">
    <property type="entry name" value="Ankyrin repeat-containing domain"/>
    <property type="match status" value="2"/>
</dbReference>
<feature type="repeat" description="ANK" evidence="1">
    <location>
        <begin position="67"/>
        <end position="99"/>
    </location>
</feature>
<organism evidence="2 3">
    <name type="scientific">Daucus carota subsp. sativus</name>
    <name type="common">Carrot</name>
    <dbReference type="NCBI Taxonomy" id="79200"/>
    <lineage>
        <taxon>Eukaryota</taxon>
        <taxon>Viridiplantae</taxon>
        <taxon>Streptophyta</taxon>
        <taxon>Embryophyta</taxon>
        <taxon>Tracheophyta</taxon>
        <taxon>Spermatophyta</taxon>
        <taxon>Magnoliopsida</taxon>
        <taxon>eudicotyledons</taxon>
        <taxon>Gunneridae</taxon>
        <taxon>Pentapetalae</taxon>
        <taxon>asterids</taxon>
        <taxon>campanulids</taxon>
        <taxon>Apiales</taxon>
        <taxon>Apiaceae</taxon>
        <taxon>Apioideae</taxon>
        <taxon>Scandiceae</taxon>
        <taxon>Daucinae</taxon>
        <taxon>Daucus</taxon>
        <taxon>Daucus sect. Daucus</taxon>
    </lineage>
</organism>
<feature type="repeat" description="ANK" evidence="1">
    <location>
        <begin position="301"/>
        <end position="333"/>
    </location>
</feature>
<dbReference type="InterPro" id="IPR002110">
    <property type="entry name" value="Ankyrin_rpt"/>
</dbReference>
<accession>A0AAF0WCA9</accession>
<dbReference type="PANTHER" id="PTHR24121:SF29">
    <property type="match status" value="1"/>
</dbReference>
<evidence type="ECO:0008006" key="4">
    <source>
        <dbReference type="Google" id="ProtNLM"/>
    </source>
</evidence>
<reference evidence="2" key="2">
    <citation type="submission" date="2022-03" db="EMBL/GenBank/DDBJ databases">
        <title>Draft title - Genomic analysis of global carrot germplasm unveils the trajectory of domestication and the origin of high carotenoid orange carrot.</title>
        <authorList>
            <person name="Iorizzo M."/>
            <person name="Ellison S."/>
            <person name="Senalik D."/>
            <person name="Macko-Podgorni A."/>
            <person name="Grzebelus D."/>
            <person name="Bostan H."/>
            <person name="Rolling W."/>
            <person name="Curaba J."/>
            <person name="Simon P."/>
        </authorList>
    </citation>
    <scope>NUCLEOTIDE SEQUENCE</scope>
    <source>
        <tissue evidence="2">Leaf</tissue>
    </source>
</reference>
<dbReference type="SUPFAM" id="SSF48403">
    <property type="entry name" value="Ankyrin repeat"/>
    <property type="match status" value="1"/>
</dbReference>
<evidence type="ECO:0000313" key="3">
    <source>
        <dbReference type="Proteomes" id="UP000077755"/>
    </source>
</evidence>
<evidence type="ECO:0000313" key="2">
    <source>
        <dbReference type="EMBL" id="WOG86484.1"/>
    </source>
</evidence>
<keyword evidence="1" id="KW-0040">ANK repeat</keyword>
<sequence length="391" mass="42762">MAGRPDVATEHVNSRIKIAAVSRPLFQKKIATSNCDLIPDTLYAAAIAGDADAIAQLATKADRLNLKGETILHTESRNGNAEHVRFILREFADKNLLSKLCESKYTALSTAIDHGRTEVAGILIDAARQWPINSFQDFLRLGNYWMDTALHIAVTRKNVDVVKLLVEADPSDTHTHNKAGETPMYIAVKAGFNDIAEIISTTCSAPYLYGRYGSSAVLIKNVDHADSSGGTLYEIMNKDALYVAAIAGNAGARAALEMQADKVDNVQPILQVESSEGNTEHVRFILSEFANKNLLTKLNSINETALHWAAYKGHTEVAEILIDAASRLPPSDDDSQVTSSQAFLRQADKHLRTALHNAVMKDNVAIVKLLLEADPSDTHSKNDWHFTLKGH</sequence>
<gene>
    <name evidence="2" type="ORF">DCAR_0205693</name>
</gene>
<dbReference type="PANTHER" id="PTHR24121">
    <property type="entry name" value="NO MECHANORECEPTOR POTENTIAL C, ISOFORM D-RELATED"/>
    <property type="match status" value="1"/>
</dbReference>
<dbReference type="Pfam" id="PF12796">
    <property type="entry name" value="Ank_2"/>
    <property type="match status" value="3"/>
</dbReference>
<dbReference type="SMART" id="SM00248">
    <property type="entry name" value="ANK"/>
    <property type="match status" value="7"/>
</dbReference>
<dbReference type="AlphaFoldDB" id="A0AAF0WCA9"/>
<keyword evidence="3" id="KW-1185">Reference proteome</keyword>
<dbReference type="Proteomes" id="UP000077755">
    <property type="component" value="Chromosome 2"/>
</dbReference>
<proteinExistence type="predicted"/>
<dbReference type="EMBL" id="CP093344">
    <property type="protein sequence ID" value="WOG86484.1"/>
    <property type="molecule type" value="Genomic_DNA"/>
</dbReference>
<dbReference type="InterPro" id="IPR036770">
    <property type="entry name" value="Ankyrin_rpt-contain_sf"/>
</dbReference>
<protein>
    <recommendedName>
        <fullName evidence="4">PGG domain-containing protein</fullName>
    </recommendedName>
</protein>
<reference evidence="2" key="1">
    <citation type="journal article" date="2016" name="Nat. Genet.">
        <title>A high-quality carrot genome assembly provides new insights into carotenoid accumulation and asterid genome evolution.</title>
        <authorList>
            <person name="Iorizzo M."/>
            <person name="Ellison S."/>
            <person name="Senalik D."/>
            <person name="Zeng P."/>
            <person name="Satapoomin P."/>
            <person name="Huang J."/>
            <person name="Bowman M."/>
            <person name="Iovene M."/>
            <person name="Sanseverino W."/>
            <person name="Cavagnaro P."/>
            <person name="Yildiz M."/>
            <person name="Macko-Podgorni A."/>
            <person name="Moranska E."/>
            <person name="Grzebelus E."/>
            <person name="Grzebelus D."/>
            <person name="Ashrafi H."/>
            <person name="Zheng Z."/>
            <person name="Cheng S."/>
            <person name="Spooner D."/>
            <person name="Van Deynze A."/>
            <person name="Simon P."/>
        </authorList>
    </citation>
    <scope>NUCLEOTIDE SEQUENCE</scope>
    <source>
        <tissue evidence="2">Leaf</tissue>
    </source>
</reference>
<name>A0AAF0WCA9_DAUCS</name>
<dbReference type="PROSITE" id="PS50088">
    <property type="entry name" value="ANK_REPEAT"/>
    <property type="match status" value="2"/>
</dbReference>
<dbReference type="PROSITE" id="PS50297">
    <property type="entry name" value="ANK_REP_REGION"/>
    <property type="match status" value="1"/>
</dbReference>
<evidence type="ECO:0000256" key="1">
    <source>
        <dbReference type="PROSITE-ProRule" id="PRU00023"/>
    </source>
</evidence>